<sequence length="522" mass="58196">MAHKNKNLVALIPKSIHSLLAKISLGWILVALIESIFYITLCLFIMDKKAPLEILMLALLYIIFTTIVVRNGYLTGVKVAGILYQGLEHTLSTAKLSWFCLETQAKINSMTSQKIPFLMSLPAHQLQTFIHALFLPIFITLGIAIFWGTEIATLVTIALISAFGMQLFGQKFLKKAAKSQETLDHEITQQIITFIENIEVQRSYVGMSASTRLLEQVWRDHEKVLGKLNLGSTIATFFAYTSSLLPVISTSAYLLVTDNSQIHILILAILVTRASAPFETLANAILTLTSIKGAFIQYDELTHAPMLKNEAEYDLPNSIFPLSAHNISHNRVLNNVSFDIWKNQRIQIKGKSGSGKTTLLELLMRFDDPEQGIIKLGEKSITKYHYDEFIKLISYVPQNPMIFTGSLADNIRLGQRSITDSQIIEVLTKLGLSSIIKRNAAGINQFIGQNGSMLSGGEKQRLCIARAILKSTPILVLDEATSALDEATEKMVISYIKTLPTTVIFTTHRNEHLWECDAVITL</sequence>
<evidence type="ECO:0000259" key="9">
    <source>
        <dbReference type="PROSITE" id="PS50893"/>
    </source>
</evidence>
<dbReference type="InterPro" id="IPR036640">
    <property type="entry name" value="ABC1_TM_sf"/>
</dbReference>
<evidence type="ECO:0000256" key="2">
    <source>
        <dbReference type="ARBA" id="ARBA00022475"/>
    </source>
</evidence>
<dbReference type="Gene3D" id="3.40.50.300">
    <property type="entry name" value="P-loop containing nucleotide triphosphate hydrolases"/>
    <property type="match status" value="1"/>
</dbReference>
<dbReference type="GO" id="GO:0005524">
    <property type="term" value="F:ATP binding"/>
    <property type="evidence" value="ECO:0007669"/>
    <property type="project" value="UniProtKB-KW"/>
</dbReference>
<dbReference type="CDD" id="cd03228">
    <property type="entry name" value="ABCC_MRP_Like"/>
    <property type="match status" value="1"/>
</dbReference>
<reference evidence="11 12" key="1">
    <citation type="submission" date="2013-11" db="EMBL/GenBank/DDBJ databases">
        <title>Genomic analysis of Pelistega sp. HM-7.</title>
        <authorList>
            <person name="Kumbhare S.V."/>
            <person name="Shetty S.A."/>
            <person name="Sharma O."/>
            <person name="Dhotre D.P."/>
        </authorList>
    </citation>
    <scope>NUCLEOTIDE SEQUENCE [LARGE SCALE GENOMIC DNA]</scope>
    <source>
        <strain evidence="11 12">HM-7</strain>
    </source>
</reference>
<evidence type="ECO:0000256" key="8">
    <source>
        <dbReference type="SAM" id="Phobius"/>
    </source>
</evidence>
<dbReference type="PATRIC" id="fig|1414851.3.peg.2304"/>
<dbReference type="InterPro" id="IPR003593">
    <property type="entry name" value="AAA+_ATPase"/>
</dbReference>
<dbReference type="Gene3D" id="1.20.1560.10">
    <property type="entry name" value="ABC transporter type 1, transmembrane domain"/>
    <property type="match status" value="1"/>
</dbReference>
<feature type="transmembrane region" description="Helical" evidence="8">
    <location>
        <begin position="128"/>
        <end position="145"/>
    </location>
</feature>
<evidence type="ECO:0000256" key="5">
    <source>
        <dbReference type="ARBA" id="ARBA00022840"/>
    </source>
</evidence>
<dbReference type="InterPro" id="IPR003439">
    <property type="entry name" value="ABC_transporter-like_ATP-bd"/>
</dbReference>
<dbReference type="SMART" id="SM00382">
    <property type="entry name" value="AAA"/>
    <property type="match status" value="1"/>
</dbReference>
<keyword evidence="2" id="KW-1003">Cell membrane</keyword>
<dbReference type="PANTHER" id="PTHR24221:SF654">
    <property type="entry name" value="ATP-BINDING CASSETTE SUB-FAMILY B MEMBER 6"/>
    <property type="match status" value="1"/>
</dbReference>
<feature type="transmembrane region" description="Helical" evidence="8">
    <location>
        <begin position="262"/>
        <end position="286"/>
    </location>
</feature>
<dbReference type="InterPro" id="IPR011527">
    <property type="entry name" value="ABC1_TM_dom"/>
</dbReference>
<dbReference type="SUPFAM" id="SSF52540">
    <property type="entry name" value="P-loop containing nucleoside triphosphate hydrolases"/>
    <property type="match status" value="1"/>
</dbReference>
<name>V8FVC7_9BURK</name>
<evidence type="ECO:0000313" key="12">
    <source>
        <dbReference type="Proteomes" id="UP000018766"/>
    </source>
</evidence>
<keyword evidence="5" id="KW-0067">ATP-binding</keyword>
<dbReference type="InterPro" id="IPR039421">
    <property type="entry name" value="Type_1_exporter"/>
</dbReference>
<dbReference type="Pfam" id="PF00005">
    <property type="entry name" value="ABC_tran"/>
    <property type="match status" value="1"/>
</dbReference>
<dbReference type="EMBL" id="AYSV01000116">
    <property type="protein sequence ID" value="ETD67663.1"/>
    <property type="molecule type" value="Genomic_DNA"/>
</dbReference>
<dbReference type="PROSITE" id="PS50893">
    <property type="entry name" value="ABC_TRANSPORTER_2"/>
    <property type="match status" value="1"/>
</dbReference>
<dbReference type="SUPFAM" id="SSF90123">
    <property type="entry name" value="ABC transporter transmembrane region"/>
    <property type="match status" value="1"/>
</dbReference>
<feature type="transmembrane region" description="Helical" evidence="8">
    <location>
        <begin position="20"/>
        <end position="46"/>
    </location>
</feature>
<dbReference type="RefSeq" id="WP_023952727.1">
    <property type="nucleotide sequence ID" value="NZ_AYSV01000116.1"/>
</dbReference>
<dbReference type="PROSITE" id="PS00211">
    <property type="entry name" value="ABC_TRANSPORTER_1"/>
    <property type="match status" value="1"/>
</dbReference>
<evidence type="ECO:0000259" key="10">
    <source>
        <dbReference type="PROSITE" id="PS50929"/>
    </source>
</evidence>
<protein>
    <submittedName>
        <fullName evidence="11">ABC transporter</fullName>
    </submittedName>
</protein>
<evidence type="ECO:0000256" key="6">
    <source>
        <dbReference type="ARBA" id="ARBA00022989"/>
    </source>
</evidence>
<comment type="subcellular location">
    <subcellularLocation>
        <location evidence="1">Cell membrane</location>
        <topology evidence="1">Multi-pass membrane protein</topology>
    </subcellularLocation>
</comment>
<feature type="transmembrane region" description="Helical" evidence="8">
    <location>
        <begin position="52"/>
        <end position="69"/>
    </location>
</feature>
<dbReference type="PROSITE" id="PS50929">
    <property type="entry name" value="ABC_TM1F"/>
    <property type="match status" value="1"/>
</dbReference>
<comment type="caution">
    <text evidence="11">The sequence shown here is derived from an EMBL/GenBank/DDBJ whole genome shotgun (WGS) entry which is preliminary data.</text>
</comment>
<dbReference type="PANTHER" id="PTHR24221">
    <property type="entry name" value="ATP-BINDING CASSETTE SUB-FAMILY B"/>
    <property type="match status" value="1"/>
</dbReference>
<dbReference type="OrthoDB" id="9806127at2"/>
<evidence type="ECO:0000256" key="4">
    <source>
        <dbReference type="ARBA" id="ARBA00022741"/>
    </source>
</evidence>
<dbReference type="GO" id="GO:0005886">
    <property type="term" value="C:plasma membrane"/>
    <property type="evidence" value="ECO:0007669"/>
    <property type="project" value="UniProtKB-SubCell"/>
</dbReference>
<feature type="domain" description="ABC transporter" evidence="9">
    <location>
        <begin position="296"/>
        <end position="522"/>
    </location>
</feature>
<evidence type="ECO:0000256" key="3">
    <source>
        <dbReference type="ARBA" id="ARBA00022692"/>
    </source>
</evidence>
<feature type="transmembrane region" description="Helical" evidence="8">
    <location>
        <begin position="237"/>
        <end position="256"/>
    </location>
</feature>
<dbReference type="AlphaFoldDB" id="V8FVC7"/>
<keyword evidence="12" id="KW-1185">Reference proteome</keyword>
<keyword evidence="6 8" id="KW-1133">Transmembrane helix</keyword>
<gene>
    <name evidence="11" type="ORF">V757_11040</name>
</gene>
<keyword evidence="7 8" id="KW-0472">Membrane</keyword>
<dbReference type="Proteomes" id="UP000018766">
    <property type="component" value="Unassembled WGS sequence"/>
</dbReference>
<organism evidence="11 12">
    <name type="scientific">Pelistega indica</name>
    <dbReference type="NCBI Taxonomy" id="1414851"/>
    <lineage>
        <taxon>Bacteria</taxon>
        <taxon>Pseudomonadati</taxon>
        <taxon>Pseudomonadota</taxon>
        <taxon>Betaproteobacteria</taxon>
        <taxon>Burkholderiales</taxon>
        <taxon>Alcaligenaceae</taxon>
        <taxon>Pelistega</taxon>
    </lineage>
</organism>
<dbReference type="GO" id="GO:0034040">
    <property type="term" value="F:ATPase-coupled lipid transmembrane transporter activity"/>
    <property type="evidence" value="ECO:0007669"/>
    <property type="project" value="TreeGrafter"/>
</dbReference>
<dbReference type="GO" id="GO:0016887">
    <property type="term" value="F:ATP hydrolysis activity"/>
    <property type="evidence" value="ECO:0007669"/>
    <property type="project" value="InterPro"/>
</dbReference>
<accession>V8FVC7</accession>
<keyword evidence="3 8" id="KW-0812">Transmembrane</keyword>
<dbReference type="GO" id="GO:0140359">
    <property type="term" value="F:ABC-type transporter activity"/>
    <property type="evidence" value="ECO:0007669"/>
    <property type="project" value="InterPro"/>
</dbReference>
<dbReference type="InterPro" id="IPR017871">
    <property type="entry name" value="ABC_transporter-like_CS"/>
</dbReference>
<keyword evidence="4" id="KW-0547">Nucleotide-binding</keyword>
<feature type="transmembrane region" description="Helical" evidence="8">
    <location>
        <begin position="151"/>
        <end position="169"/>
    </location>
</feature>
<proteinExistence type="predicted"/>
<evidence type="ECO:0000256" key="1">
    <source>
        <dbReference type="ARBA" id="ARBA00004651"/>
    </source>
</evidence>
<feature type="domain" description="ABC transmembrane type-1" evidence="10">
    <location>
        <begin position="54"/>
        <end position="290"/>
    </location>
</feature>
<evidence type="ECO:0000313" key="11">
    <source>
        <dbReference type="EMBL" id="ETD67663.1"/>
    </source>
</evidence>
<evidence type="ECO:0000256" key="7">
    <source>
        <dbReference type="ARBA" id="ARBA00023136"/>
    </source>
</evidence>
<dbReference type="InterPro" id="IPR027417">
    <property type="entry name" value="P-loop_NTPase"/>
</dbReference>